<evidence type="ECO:0000256" key="3">
    <source>
        <dbReference type="ARBA" id="ARBA00022692"/>
    </source>
</evidence>
<evidence type="ECO:0000256" key="6">
    <source>
        <dbReference type="ARBA" id="ARBA00023136"/>
    </source>
</evidence>
<dbReference type="EMBL" id="FO082056">
    <property type="protein sequence ID" value="CCE78847.1"/>
    <property type="molecule type" value="Genomic_DNA"/>
</dbReference>
<dbReference type="InterPro" id="IPR001388">
    <property type="entry name" value="Synaptobrevin-like"/>
</dbReference>
<evidence type="ECO:0000256" key="9">
    <source>
        <dbReference type="SAM" id="Phobius"/>
    </source>
</evidence>
<keyword evidence="6 9" id="KW-0472">Membrane</keyword>
<keyword evidence="5 9" id="KW-1133">Transmembrane helix</keyword>
<evidence type="ECO:0000256" key="7">
    <source>
        <dbReference type="ARBA" id="ARBA00046280"/>
    </source>
</evidence>
<keyword evidence="8" id="KW-0175">Coiled coil</keyword>
<evidence type="ECO:0000313" key="11">
    <source>
        <dbReference type="EMBL" id="CCE78847.1"/>
    </source>
</evidence>
<feature type="domain" description="V-SNARE coiled-coil homology" evidence="10">
    <location>
        <begin position="113"/>
        <end position="173"/>
    </location>
</feature>
<evidence type="ECO:0000256" key="5">
    <source>
        <dbReference type="ARBA" id="ARBA00022989"/>
    </source>
</evidence>
<dbReference type="GO" id="GO:0012505">
    <property type="term" value="C:endomembrane system"/>
    <property type="evidence" value="ECO:0007669"/>
    <property type="project" value="UniProtKB-SubCell"/>
</dbReference>
<keyword evidence="12" id="KW-1185">Reference proteome</keyword>
<keyword evidence="2" id="KW-0813">Transport</keyword>
<evidence type="ECO:0000313" key="12">
    <source>
        <dbReference type="Proteomes" id="UP000005222"/>
    </source>
</evidence>
<organism evidence="11 12">
    <name type="scientific">Pichia sorbitophila (strain ATCC MYA-4447 / BCRC 22081 / CBS 7064 / NBRC 10061 / NRRL Y-12695)</name>
    <name type="common">Hybrid yeast</name>
    <dbReference type="NCBI Taxonomy" id="559304"/>
    <lineage>
        <taxon>Eukaryota</taxon>
        <taxon>Fungi</taxon>
        <taxon>Dikarya</taxon>
        <taxon>Ascomycota</taxon>
        <taxon>Saccharomycotina</taxon>
        <taxon>Pichiomycetes</taxon>
        <taxon>Debaryomycetaceae</taxon>
        <taxon>Millerozyma</taxon>
    </lineage>
</organism>
<evidence type="ECO:0000256" key="1">
    <source>
        <dbReference type="ARBA" id="ARBA00008025"/>
    </source>
</evidence>
<dbReference type="Pfam" id="PF00957">
    <property type="entry name" value="Synaptobrevin"/>
    <property type="match status" value="1"/>
</dbReference>
<dbReference type="AlphaFoldDB" id="G8YQB2"/>
<sequence length="208" mass="24097">MKKVLPNSDGSKDLATVISIAHTSANKTLILSVLKKITDRYIDFKRELDEVSDRTPEQTRSKLGEFKLHMKQIINQEELNYERNRHMYNYGSTEEYRDNGNAGYASNIIGPSQLLLANEEVGEVRQLMLDNISKVLNRGDKISLLVDQTDRLTYSSDVFKKKAKQIRKNMWWKKTKFYFIVVSIFLFIIYILTGSMCGFPSFDHCLHS</sequence>
<dbReference type="GO" id="GO:0016020">
    <property type="term" value="C:membrane"/>
    <property type="evidence" value="ECO:0007669"/>
    <property type="project" value="InterPro"/>
</dbReference>
<dbReference type="Gene3D" id="1.20.5.110">
    <property type="match status" value="1"/>
</dbReference>
<dbReference type="eggNOG" id="KOG0859">
    <property type="taxonomic scope" value="Eukaryota"/>
</dbReference>
<keyword evidence="3 9" id="KW-0812">Transmembrane</keyword>
<dbReference type="InParanoid" id="G8YQB2"/>
<comment type="subcellular location">
    <subcellularLocation>
        <location evidence="7">Endomembrane system</location>
        <topology evidence="7">Single-pass type IV membrane protein</topology>
    </subcellularLocation>
</comment>
<dbReference type="OMA" id="CGMGLTH"/>
<dbReference type="PANTHER" id="PTHR21136">
    <property type="entry name" value="SNARE PROTEINS"/>
    <property type="match status" value="1"/>
</dbReference>
<dbReference type="GO" id="GO:0016192">
    <property type="term" value="P:vesicle-mediated transport"/>
    <property type="evidence" value="ECO:0007669"/>
    <property type="project" value="InterPro"/>
</dbReference>
<dbReference type="STRING" id="559304.G8YQB2"/>
<proteinExistence type="inferred from homology"/>
<dbReference type="PANTHER" id="PTHR21136:SF168">
    <property type="entry name" value="VESICLE-ASSOCIATED MEMBRANE PROTEIN 9"/>
    <property type="match status" value="1"/>
</dbReference>
<comment type="similarity">
    <text evidence="1">Belongs to the synaptobrevin family.</text>
</comment>
<dbReference type="GO" id="GO:0005737">
    <property type="term" value="C:cytoplasm"/>
    <property type="evidence" value="ECO:0007669"/>
    <property type="project" value="UniProtKB-ARBA"/>
</dbReference>
<evidence type="ECO:0000256" key="2">
    <source>
        <dbReference type="ARBA" id="ARBA00022448"/>
    </source>
</evidence>
<dbReference type="PROSITE" id="PS50892">
    <property type="entry name" value="V_SNARE"/>
    <property type="match status" value="1"/>
</dbReference>
<evidence type="ECO:0000256" key="8">
    <source>
        <dbReference type="PROSITE-ProRule" id="PRU00290"/>
    </source>
</evidence>
<dbReference type="FunFam" id="1.20.5.110:FF:000004">
    <property type="entry name" value="Vesicle-associated membrane protein 7"/>
    <property type="match status" value="1"/>
</dbReference>
<keyword evidence="4" id="KW-0653">Protein transport</keyword>
<accession>G8YQB2</accession>
<evidence type="ECO:0000256" key="4">
    <source>
        <dbReference type="ARBA" id="ARBA00022927"/>
    </source>
</evidence>
<dbReference type="InterPro" id="IPR051097">
    <property type="entry name" value="Synaptobrevin-like_transport"/>
</dbReference>
<name>G8YQB2_PICSO</name>
<dbReference type="Proteomes" id="UP000005222">
    <property type="component" value="Chromosome D"/>
</dbReference>
<protein>
    <submittedName>
        <fullName evidence="11">Piso0_000879 protein</fullName>
    </submittedName>
</protein>
<evidence type="ECO:0000259" key="10">
    <source>
        <dbReference type="PROSITE" id="PS50892"/>
    </source>
</evidence>
<feature type="transmembrane region" description="Helical" evidence="9">
    <location>
        <begin position="177"/>
        <end position="202"/>
    </location>
</feature>
<gene>
    <name evidence="11" type="primary">Piso0_000879</name>
    <name evidence="11" type="ORF">GNLVRS01_PISO0D06097g</name>
</gene>
<reference evidence="11 12" key="1">
    <citation type="journal article" date="2012" name="G3 (Bethesda)">
        <title>Pichia sorbitophila, an interspecies yeast hybrid reveals early steps of genome resolution following polyploidization.</title>
        <authorList>
            <person name="Leh Louis V."/>
            <person name="Despons L."/>
            <person name="Friedrich A."/>
            <person name="Martin T."/>
            <person name="Durrens P."/>
            <person name="Casaregola S."/>
            <person name="Neuveglise C."/>
            <person name="Fairhead C."/>
            <person name="Marck C."/>
            <person name="Cruz J.A."/>
            <person name="Straub M.L."/>
            <person name="Kugler V."/>
            <person name="Sacerdot C."/>
            <person name="Uzunov Z."/>
            <person name="Thierry A."/>
            <person name="Weiss S."/>
            <person name="Bleykasten C."/>
            <person name="De Montigny J."/>
            <person name="Jacques N."/>
            <person name="Jung P."/>
            <person name="Lemaire M."/>
            <person name="Mallet S."/>
            <person name="Morel G."/>
            <person name="Richard G.F."/>
            <person name="Sarkar A."/>
            <person name="Savel G."/>
            <person name="Schacherer J."/>
            <person name="Seret M.L."/>
            <person name="Talla E."/>
            <person name="Samson G."/>
            <person name="Jubin C."/>
            <person name="Poulain J."/>
            <person name="Vacherie B."/>
            <person name="Barbe V."/>
            <person name="Pelletier E."/>
            <person name="Sherman D.J."/>
            <person name="Westhof E."/>
            <person name="Weissenbach J."/>
            <person name="Baret P.V."/>
            <person name="Wincker P."/>
            <person name="Gaillardin C."/>
            <person name="Dujon B."/>
            <person name="Souciet J.L."/>
        </authorList>
    </citation>
    <scope>NUCLEOTIDE SEQUENCE [LARGE SCALE GENOMIC DNA]</scope>
    <source>
        <strain evidence="12">ATCC MYA-4447 / BCRC 22081 / CBS 7064 / NBRC 10061 / NRRL Y-12695</strain>
    </source>
</reference>
<dbReference type="InterPro" id="IPR042855">
    <property type="entry name" value="V_SNARE_CC"/>
</dbReference>
<dbReference type="GO" id="GO:0015031">
    <property type="term" value="P:protein transport"/>
    <property type="evidence" value="ECO:0007669"/>
    <property type="project" value="UniProtKB-KW"/>
</dbReference>
<dbReference type="PRINTS" id="PR00219">
    <property type="entry name" value="SYNAPTOBREVN"/>
</dbReference>
<dbReference type="SUPFAM" id="SSF58038">
    <property type="entry name" value="SNARE fusion complex"/>
    <property type="match status" value="1"/>
</dbReference>
<dbReference type="CDD" id="cd15843">
    <property type="entry name" value="R-SNARE"/>
    <property type="match status" value="1"/>
</dbReference>
<dbReference type="HOGENOM" id="CLU_087338_1_0_1"/>
<dbReference type="OrthoDB" id="190375at2759"/>